<dbReference type="InterPro" id="IPR002994">
    <property type="entry name" value="Surf1/Shy1"/>
</dbReference>
<evidence type="ECO:0000313" key="9">
    <source>
        <dbReference type="Proteomes" id="UP000308760"/>
    </source>
</evidence>
<comment type="subcellular location">
    <subcellularLocation>
        <location evidence="6">Cell membrane</location>
        <topology evidence="6">Multi-pass membrane protein</topology>
    </subcellularLocation>
    <subcellularLocation>
        <location evidence="1">Membrane</location>
    </subcellularLocation>
</comment>
<keyword evidence="3 6" id="KW-0812">Transmembrane</keyword>
<reference evidence="8 9" key="2">
    <citation type="submission" date="2019-05" db="EMBL/GenBank/DDBJ databases">
        <title>Glycomyces buryatensis sp. nov.</title>
        <authorList>
            <person name="Nikitina E."/>
        </authorList>
    </citation>
    <scope>NUCLEOTIDE SEQUENCE [LARGE SCALE GENOMIC DNA]</scope>
    <source>
        <strain evidence="8 9">18</strain>
    </source>
</reference>
<feature type="region of interest" description="Disordered" evidence="7">
    <location>
        <begin position="256"/>
        <end position="300"/>
    </location>
</feature>
<protein>
    <recommendedName>
        <fullName evidence="6">SURF1-like protein</fullName>
    </recommendedName>
</protein>
<dbReference type="EMBL" id="STGY01000007">
    <property type="protein sequence ID" value="THV43090.1"/>
    <property type="molecule type" value="Genomic_DNA"/>
</dbReference>
<keyword evidence="6" id="KW-1003">Cell membrane</keyword>
<dbReference type="CDD" id="cd06662">
    <property type="entry name" value="SURF1"/>
    <property type="match status" value="1"/>
</dbReference>
<evidence type="ECO:0000256" key="6">
    <source>
        <dbReference type="RuleBase" id="RU363076"/>
    </source>
</evidence>
<dbReference type="InterPro" id="IPR045214">
    <property type="entry name" value="Surf1/Surf4"/>
</dbReference>
<comment type="caution">
    <text evidence="6">Lacks conserved residue(s) required for the propagation of feature annotation.</text>
</comment>
<keyword evidence="4 6" id="KW-1133">Transmembrane helix</keyword>
<evidence type="ECO:0000256" key="4">
    <source>
        <dbReference type="ARBA" id="ARBA00022989"/>
    </source>
</evidence>
<evidence type="ECO:0000256" key="3">
    <source>
        <dbReference type="ARBA" id="ARBA00022692"/>
    </source>
</evidence>
<keyword evidence="9" id="KW-1185">Reference proteome</keyword>
<dbReference type="Pfam" id="PF02104">
    <property type="entry name" value="SURF1"/>
    <property type="match status" value="1"/>
</dbReference>
<dbReference type="PROSITE" id="PS50895">
    <property type="entry name" value="SURF1"/>
    <property type="match status" value="1"/>
</dbReference>
<comment type="caution">
    <text evidence="8">The sequence shown here is derived from an EMBL/GenBank/DDBJ whole genome shotgun (WGS) entry which is preliminary data.</text>
</comment>
<sequence length="300" mass="31850">MIGPVYTQAVIKRDPARSAQWRSLVTGRWLALTLAGAVVMVTCVLLSQWQWGRAVERAAANEVIAAADESFPVDEVLPAGEALDSDARWTLVEASGTYDTSSEIVLRTQTNESVNGYEVVTPLVLEDGTAILVDRGFFAADDSGGIPSYPAAPEGEVTVTGRVYESEPAGGSVTEPQAPGDPLEARRLNLDQLGGHLDYQLRSAWLADIEPAEGLSALETPSFKSWQNYSYAVQWALFAALVPIGWVALARRELKETAEAESGSVPDDDLAADEPATEDGPVADGSTVVSPRTGSSATAE</sequence>
<feature type="compositionally biased region" description="Acidic residues" evidence="7">
    <location>
        <begin position="266"/>
        <end position="277"/>
    </location>
</feature>
<evidence type="ECO:0000256" key="2">
    <source>
        <dbReference type="ARBA" id="ARBA00007165"/>
    </source>
</evidence>
<gene>
    <name evidence="8" type="ORF">FAB82_02320</name>
</gene>
<accession>A0A4S8QFD6</accession>
<dbReference type="Proteomes" id="UP000308760">
    <property type="component" value="Unassembled WGS sequence"/>
</dbReference>
<evidence type="ECO:0000256" key="7">
    <source>
        <dbReference type="SAM" id="MobiDB-lite"/>
    </source>
</evidence>
<feature type="compositionally biased region" description="Polar residues" evidence="7">
    <location>
        <begin position="287"/>
        <end position="300"/>
    </location>
</feature>
<feature type="transmembrane region" description="Helical" evidence="6">
    <location>
        <begin position="29"/>
        <end position="51"/>
    </location>
</feature>
<dbReference type="PANTHER" id="PTHR23427:SF2">
    <property type="entry name" value="SURFEIT LOCUS PROTEIN 1"/>
    <property type="match status" value="1"/>
</dbReference>
<organism evidence="8 9">
    <name type="scientific">Glycomyces buryatensis</name>
    <dbReference type="NCBI Taxonomy" id="2570927"/>
    <lineage>
        <taxon>Bacteria</taxon>
        <taxon>Bacillati</taxon>
        <taxon>Actinomycetota</taxon>
        <taxon>Actinomycetes</taxon>
        <taxon>Glycomycetales</taxon>
        <taxon>Glycomycetaceae</taxon>
        <taxon>Glycomyces</taxon>
    </lineage>
</organism>
<evidence type="ECO:0000313" key="8">
    <source>
        <dbReference type="EMBL" id="THV43090.1"/>
    </source>
</evidence>
<reference evidence="9" key="1">
    <citation type="submission" date="2019-04" db="EMBL/GenBank/DDBJ databases">
        <title>Nocardioides xinjiangensis sp. nov.</title>
        <authorList>
            <person name="Liu S."/>
        </authorList>
    </citation>
    <scope>NUCLEOTIDE SEQUENCE [LARGE SCALE GENOMIC DNA]</scope>
    <source>
        <strain evidence="9">18</strain>
    </source>
</reference>
<proteinExistence type="inferred from homology"/>
<evidence type="ECO:0000256" key="1">
    <source>
        <dbReference type="ARBA" id="ARBA00004370"/>
    </source>
</evidence>
<dbReference type="AlphaFoldDB" id="A0A4S8QFD6"/>
<dbReference type="OrthoDB" id="9807214at2"/>
<comment type="similarity">
    <text evidence="2 6">Belongs to the SURF1 family.</text>
</comment>
<keyword evidence="5 6" id="KW-0472">Membrane</keyword>
<evidence type="ECO:0000256" key="5">
    <source>
        <dbReference type="ARBA" id="ARBA00023136"/>
    </source>
</evidence>
<dbReference type="PANTHER" id="PTHR23427">
    <property type="entry name" value="SURFEIT LOCUS PROTEIN"/>
    <property type="match status" value="1"/>
</dbReference>
<dbReference type="GO" id="GO:0005886">
    <property type="term" value="C:plasma membrane"/>
    <property type="evidence" value="ECO:0007669"/>
    <property type="project" value="UniProtKB-SubCell"/>
</dbReference>
<name>A0A4S8QFD6_9ACTN</name>